<evidence type="ECO:0000256" key="7">
    <source>
        <dbReference type="ARBA" id="ARBA00023053"/>
    </source>
</evidence>
<keyword evidence="4 12" id="KW-0894">Sodium channel</keyword>
<dbReference type="InterPro" id="IPR001873">
    <property type="entry name" value="ENaC"/>
</dbReference>
<feature type="transmembrane region" description="Helical" evidence="13">
    <location>
        <begin position="66"/>
        <end position="85"/>
    </location>
</feature>
<evidence type="ECO:0000256" key="12">
    <source>
        <dbReference type="RuleBase" id="RU000679"/>
    </source>
</evidence>
<evidence type="ECO:0000256" key="9">
    <source>
        <dbReference type="ARBA" id="ARBA00023136"/>
    </source>
</evidence>
<keyword evidence="15" id="KW-1185">Reference proteome</keyword>
<keyword evidence="5 12" id="KW-0812">Transmembrane</keyword>
<evidence type="ECO:0000313" key="15">
    <source>
        <dbReference type="Proteomes" id="UP000820818"/>
    </source>
</evidence>
<gene>
    <name evidence="14" type="ORF">GHT06_019614</name>
</gene>
<evidence type="ECO:0000256" key="11">
    <source>
        <dbReference type="ARBA" id="ARBA00023303"/>
    </source>
</evidence>
<keyword evidence="11 12" id="KW-0407">Ion channel</keyword>
<evidence type="ECO:0000256" key="6">
    <source>
        <dbReference type="ARBA" id="ARBA00022989"/>
    </source>
</evidence>
<sequence length="579" mass="65809">MYKERAEASHRLPRQTCVELTEVHQKTNASATKKEDRKCWTEFIGVSTCAAVARLGDKSAPTFVRAIWKFTLIIGIVLTAVSTYFSTLSFMNMAGNSEMLLQSNTANWFEHPKYHICTSSTFNLTILADMGFVDAEMVSYLILSTSVFVVSPALLQDEQRQRQLELKFNNILDRNNIKDVNEIVQRALLKCEDIIAGCISPGVYANGVDCCSKFFPSGSFVSTSGACVTTLNAPSLIQHIPSMAFGFVVFVRDVLDSRELDNSIVNPIMANQRGITFSASDQWTDPTVALFTEKHLSRFGLWTSLAVSKTIINDEEVARSILARKVCAIRDKLDGYLHLVPGFSKYTESNCKYAFRQKLVTQAVSCYLVNLPYAGDLPPCRPQQLLDFARMMKFWFLDPRENVRNQSSYNTLSKLDRFGECVSECWKEKYQFSASYADLHFSSNFLFSNWSISSNQSKHLAALNFYYPTFTQTLLVNHYPTVNQWLGILGGNLGLFLGASMVTLVEAFVFCFSWCRWSRPKPQSVLEKETDMLADKENAKDRRIKIAKKRKKSSEESQRFGRRKWIRFSFLLPIQKKSN</sequence>
<dbReference type="EMBL" id="WJBH02000008">
    <property type="protein sequence ID" value="KAI9554342.1"/>
    <property type="molecule type" value="Genomic_DNA"/>
</dbReference>
<evidence type="ECO:0000256" key="8">
    <source>
        <dbReference type="ARBA" id="ARBA00023065"/>
    </source>
</evidence>
<evidence type="ECO:0000256" key="1">
    <source>
        <dbReference type="ARBA" id="ARBA00004141"/>
    </source>
</evidence>
<proteinExistence type="inferred from homology"/>
<evidence type="ECO:0000256" key="4">
    <source>
        <dbReference type="ARBA" id="ARBA00022461"/>
    </source>
</evidence>
<dbReference type="GO" id="GO:0005886">
    <property type="term" value="C:plasma membrane"/>
    <property type="evidence" value="ECO:0007669"/>
    <property type="project" value="TreeGrafter"/>
</dbReference>
<comment type="caution">
    <text evidence="14">The sequence shown here is derived from an EMBL/GenBank/DDBJ whole genome shotgun (WGS) entry which is preliminary data.</text>
</comment>
<protein>
    <submittedName>
        <fullName evidence="14">Uncharacterized protein</fullName>
    </submittedName>
</protein>
<evidence type="ECO:0000256" key="3">
    <source>
        <dbReference type="ARBA" id="ARBA00022448"/>
    </source>
</evidence>
<keyword evidence="3 12" id="KW-0813">Transport</keyword>
<dbReference type="Proteomes" id="UP000820818">
    <property type="component" value="Linkage Group LG8"/>
</dbReference>
<reference evidence="14 15" key="1">
    <citation type="submission" date="2022-05" db="EMBL/GenBank/DDBJ databases">
        <title>A multi-omics perspective on studying reproductive biology in Daphnia sinensis.</title>
        <authorList>
            <person name="Jia J."/>
        </authorList>
    </citation>
    <scope>NUCLEOTIDE SEQUENCE [LARGE SCALE GENOMIC DNA]</scope>
    <source>
        <strain evidence="14 15">WSL</strain>
    </source>
</reference>
<evidence type="ECO:0000256" key="2">
    <source>
        <dbReference type="ARBA" id="ARBA00007193"/>
    </source>
</evidence>
<evidence type="ECO:0000256" key="10">
    <source>
        <dbReference type="ARBA" id="ARBA00023201"/>
    </source>
</evidence>
<keyword evidence="7" id="KW-0915">Sodium</keyword>
<dbReference type="GO" id="GO:0015280">
    <property type="term" value="F:ligand-gated sodium channel activity"/>
    <property type="evidence" value="ECO:0007669"/>
    <property type="project" value="TreeGrafter"/>
</dbReference>
<keyword evidence="10 12" id="KW-0739">Sodium transport</keyword>
<keyword evidence="6 13" id="KW-1133">Transmembrane helix</keyword>
<dbReference type="Pfam" id="PF00858">
    <property type="entry name" value="ASC"/>
    <property type="match status" value="1"/>
</dbReference>
<evidence type="ECO:0000256" key="13">
    <source>
        <dbReference type="SAM" id="Phobius"/>
    </source>
</evidence>
<dbReference type="PANTHER" id="PTHR11690:SF296">
    <property type="entry name" value="DEGENERIN-LIKE PROTEIN DEL-10"/>
    <property type="match status" value="1"/>
</dbReference>
<evidence type="ECO:0000313" key="14">
    <source>
        <dbReference type="EMBL" id="KAI9554342.1"/>
    </source>
</evidence>
<dbReference type="Gene3D" id="1.10.287.770">
    <property type="entry name" value="YojJ-like"/>
    <property type="match status" value="1"/>
</dbReference>
<comment type="subcellular location">
    <subcellularLocation>
        <location evidence="1">Membrane</location>
        <topology evidence="1">Multi-pass membrane protein</topology>
    </subcellularLocation>
</comment>
<organism evidence="14 15">
    <name type="scientific">Daphnia sinensis</name>
    <dbReference type="NCBI Taxonomy" id="1820382"/>
    <lineage>
        <taxon>Eukaryota</taxon>
        <taxon>Metazoa</taxon>
        <taxon>Ecdysozoa</taxon>
        <taxon>Arthropoda</taxon>
        <taxon>Crustacea</taxon>
        <taxon>Branchiopoda</taxon>
        <taxon>Diplostraca</taxon>
        <taxon>Cladocera</taxon>
        <taxon>Anomopoda</taxon>
        <taxon>Daphniidae</taxon>
        <taxon>Daphnia</taxon>
        <taxon>Daphnia similis group</taxon>
    </lineage>
</organism>
<evidence type="ECO:0000256" key="5">
    <source>
        <dbReference type="ARBA" id="ARBA00022692"/>
    </source>
</evidence>
<dbReference type="PANTHER" id="PTHR11690">
    <property type="entry name" value="AMILORIDE-SENSITIVE SODIUM CHANNEL-RELATED"/>
    <property type="match status" value="1"/>
</dbReference>
<comment type="similarity">
    <text evidence="2 12">Belongs to the amiloride-sensitive sodium channel (TC 1.A.6) family.</text>
</comment>
<accession>A0AAD5PPF5</accession>
<keyword evidence="8 12" id="KW-0406">Ion transport</keyword>
<name>A0AAD5PPF5_9CRUS</name>
<keyword evidence="9 13" id="KW-0472">Membrane</keyword>
<dbReference type="AlphaFoldDB" id="A0AAD5PPF5"/>